<evidence type="ECO:0000313" key="2">
    <source>
        <dbReference type="Proteomes" id="UP000046395"/>
    </source>
</evidence>
<evidence type="ECO:0000313" key="3">
    <source>
        <dbReference type="WBParaSite" id="TMUE_2000006604.1"/>
    </source>
</evidence>
<dbReference type="AlphaFoldDB" id="A0A5S6QHE1"/>
<reference evidence="3" key="1">
    <citation type="submission" date="2019-12" db="UniProtKB">
        <authorList>
            <consortium name="WormBaseParasite"/>
        </authorList>
    </citation>
    <scope>IDENTIFICATION</scope>
</reference>
<keyword evidence="2" id="KW-1185">Reference proteome</keyword>
<accession>A0A5S6QHE1</accession>
<proteinExistence type="predicted"/>
<feature type="compositionally biased region" description="Polar residues" evidence="1">
    <location>
        <begin position="1"/>
        <end position="11"/>
    </location>
</feature>
<evidence type="ECO:0000256" key="1">
    <source>
        <dbReference type="SAM" id="MobiDB-lite"/>
    </source>
</evidence>
<dbReference type="Proteomes" id="UP000046395">
    <property type="component" value="Unassembled WGS sequence"/>
</dbReference>
<protein>
    <submittedName>
        <fullName evidence="3">Uncharacterized protein</fullName>
    </submittedName>
</protein>
<sequence>MRSAELQQQTAERSRRRQHPKTISSGTLLHLACGSSSQGQGIVKGSGRIEQSIHFCRCGRGLAGGRLSQPFRREHAAAKSRFHIGKGLVRFERGNLKLPRVRTRLCPKKLSRSKRPAQRVPIGKWPAFFAKQFDISACLALQSQDYRQCKSALGDQLNAVCDREWDLEVNPAWTSAAGHMKYREFETMERRNWYGIR</sequence>
<feature type="region of interest" description="Disordered" evidence="1">
    <location>
        <begin position="1"/>
        <end position="25"/>
    </location>
</feature>
<name>A0A5S6QHE1_TRIMR</name>
<organism evidence="2 3">
    <name type="scientific">Trichuris muris</name>
    <name type="common">Mouse whipworm</name>
    <dbReference type="NCBI Taxonomy" id="70415"/>
    <lineage>
        <taxon>Eukaryota</taxon>
        <taxon>Metazoa</taxon>
        <taxon>Ecdysozoa</taxon>
        <taxon>Nematoda</taxon>
        <taxon>Enoplea</taxon>
        <taxon>Dorylaimia</taxon>
        <taxon>Trichinellida</taxon>
        <taxon>Trichuridae</taxon>
        <taxon>Trichuris</taxon>
    </lineage>
</organism>
<dbReference type="WBParaSite" id="TMUE_2000006604.1">
    <property type="protein sequence ID" value="TMUE_2000006604.1"/>
    <property type="gene ID" value="WBGene00285474"/>
</dbReference>